<dbReference type="Gene3D" id="1.10.510.10">
    <property type="entry name" value="Transferase(Phosphotransferase) domain 1"/>
    <property type="match status" value="1"/>
</dbReference>
<gene>
    <name evidence="12" type="primary">Snrk_0</name>
    <name evidence="12" type="ORF">GTO93_0015745</name>
</gene>
<organism evidence="12 13">
    <name type="scientific">Polyodon spathula</name>
    <name type="common">North American paddlefish</name>
    <name type="synonym">Squalus spathula</name>
    <dbReference type="NCBI Taxonomy" id="7913"/>
    <lineage>
        <taxon>Eukaryota</taxon>
        <taxon>Metazoa</taxon>
        <taxon>Chordata</taxon>
        <taxon>Craniata</taxon>
        <taxon>Vertebrata</taxon>
        <taxon>Euteleostomi</taxon>
        <taxon>Actinopterygii</taxon>
        <taxon>Chondrostei</taxon>
        <taxon>Acipenseriformes</taxon>
        <taxon>Polyodontidae</taxon>
        <taxon>Polyodon</taxon>
    </lineage>
</organism>
<dbReference type="Pfam" id="PF00069">
    <property type="entry name" value="Pkinase"/>
    <property type="match status" value="1"/>
</dbReference>
<dbReference type="GO" id="GO:0016301">
    <property type="term" value="F:kinase activity"/>
    <property type="evidence" value="ECO:0007669"/>
    <property type="project" value="UniProtKB-KW"/>
</dbReference>
<dbReference type="PANTHER" id="PTHR24350">
    <property type="entry name" value="SERINE/THREONINE-PROTEIN KINASE IAL-RELATED"/>
    <property type="match status" value="1"/>
</dbReference>
<dbReference type="EMBL" id="JAAWVQ010140616">
    <property type="protein sequence ID" value="MBN3284844.1"/>
    <property type="molecule type" value="Genomic_DNA"/>
</dbReference>
<feature type="compositionally biased region" description="Basic and acidic residues" evidence="9">
    <location>
        <begin position="580"/>
        <end position="597"/>
    </location>
</feature>
<dbReference type="PROSITE" id="PS50011">
    <property type="entry name" value="PROTEIN_KINASE_DOM"/>
    <property type="match status" value="1"/>
</dbReference>
<evidence type="ECO:0000259" key="10">
    <source>
        <dbReference type="PROSITE" id="PS50011"/>
    </source>
</evidence>
<evidence type="ECO:0000256" key="1">
    <source>
        <dbReference type="ARBA" id="ARBA00012513"/>
    </source>
</evidence>
<keyword evidence="5 12" id="KW-0418">Kinase</keyword>
<evidence type="ECO:0000256" key="4">
    <source>
        <dbReference type="ARBA" id="ARBA00022741"/>
    </source>
</evidence>
<comment type="catalytic activity">
    <reaction evidence="7">
        <text>L-threonyl-[protein] + ATP = O-phospho-L-threonyl-[protein] + ADP + H(+)</text>
        <dbReference type="Rhea" id="RHEA:46608"/>
        <dbReference type="Rhea" id="RHEA-COMP:11060"/>
        <dbReference type="Rhea" id="RHEA-COMP:11605"/>
        <dbReference type="ChEBI" id="CHEBI:15378"/>
        <dbReference type="ChEBI" id="CHEBI:30013"/>
        <dbReference type="ChEBI" id="CHEBI:30616"/>
        <dbReference type="ChEBI" id="CHEBI:61977"/>
        <dbReference type="ChEBI" id="CHEBI:456216"/>
        <dbReference type="EC" id="2.7.11.1"/>
    </reaction>
</comment>
<feature type="region of interest" description="Disordered" evidence="9">
    <location>
        <begin position="577"/>
        <end position="619"/>
    </location>
</feature>
<feature type="non-terminal residue" evidence="12">
    <location>
        <position position="1"/>
    </location>
</feature>
<evidence type="ECO:0000256" key="9">
    <source>
        <dbReference type="SAM" id="MobiDB-lite"/>
    </source>
</evidence>
<evidence type="ECO:0000256" key="8">
    <source>
        <dbReference type="ARBA" id="ARBA00048679"/>
    </source>
</evidence>
<comment type="caution">
    <text evidence="12">The sequence shown here is derived from an EMBL/GenBank/DDBJ whole genome shotgun (WGS) entry which is preliminary data.</text>
</comment>
<keyword evidence="3" id="KW-0808">Transferase</keyword>
<name>A0ABS2YDQ1_POLSP</name>
<dbReference type="EC" id="2.7.11.1" evidence="1"/>
<evidence type="ECO:0000313" key="13">
    <source>
        <dbReference type="Proteomes" id="UP001166093"/>
    </source>
</evidence>
<proteinExistence type="predicted"/>
<comment type="catalytic activity">
    <reaction evidence="8">
        <text>L-seryl-[protein] + ATP = O-phospho-L-seryl-[protein] + ADP + H(+)</text>
        <dbReference type="Rhea" id="RHEA:17989"/>
        <dbReference type="Rhea" id="RHEA-COMP:9863"/>
        <dbReference type="Rhea" id="RHEA-COMP:11604"/>
        <dbReference type="ChEBI" id="CHEBI:15378"/>
        <dbReference type="ChEBI" id="CHEBI:29999"/>
        <dbReference type="ChEBI" id="CHEBI:30616"/>
        <dbReference type="ChEBI" id="CHEBI:83421"/>
        <dbReference type="ChEBI" id="CHEBI:456216"/>
        <dbReference type="EC" id="2.7.11.1"/>
    </reaction>
</comment>
<feature type="non-terminal residue" evidence="12">
    <location>
        <position position="748"/>
    </location>
</feature>
<keyword evidence="6" id="KW-0067">ATP-binding</keyword>
<evidence type="ECO:0000256" key="7">
    <source>
        <dbReference type="ARBA" id="ARBA00047899"/>
    </source>
</evidence>
<feature type="region of interest" description="Disordered" evidence="9">
    <location>
        <begin position="135"/>
        <end position="165"/>
    </location>
</feature>
<feature type="compositionally biased region" description="Polar residues" evidence="9">
    <location>
        <begin position="598"/>
        <end position="616"/>
    </location>
</feature>
<reference evidence="12" key="1">
    <citation type="journal article" date="2021" name="Cell">
        <title>Tracing the genetic footprints of vertebrate landing in non-teleost ray-finned fishes.</title>
        <authorList>
            <person name="Bi X."/>
            <person name="Wang K."/>
            <person name="Yang L."/>
            <person name="Pan H."/>
            <person name="Jiang H."/>
            <person name="Wei Q."/>
            <person name="Fang M."/>
            <person name="Yu H."/>
            <person name="Zhu C."/>
            <person name="Cai Y."/>
            <person name="He Y."/>
            <person name="Gan X."/>
            <person name="Zeng H."/>
            <person name="Yu D."/>
            <person name="Zhu Y."/>
            <person name="Jiang H."/>
            <person name="Qiu Q."/>
            <person name="Yang H."/>
            <person name="Zhang Y.E."/>
            <person name="Wang W."/>
            <person name="Zhu M."/>
            <person name="He S."/>
            <person name="Zhang G."/>
        </authorList>
    </citation>
    <scope>NUCLEOTIDE SEQUENCE</scope>
    <source>
        <strain evidence="12">Pddl_001</strain>
    </source>
</reference>
<feature type="region of interest" description="Disordered" evidence="9">
    <location>
        <begin position="528"/>
        <end position="549"/>
    </location>
</feature>
<dbReference type="InterPro" id="IPR030616">
    <property type="entry name" value="Aur-like"/>
</dbReference>
<dbReference type="SUPFAM" id="SSF56112">
    <property type="entry name" value="Protein kinase-like (PK-like)"/>
    <property type="match status" value="1"/>
</dbReference>
<evidence type="ECO:0000313" key="12">
    <source>
        <dbReference type="EMBL" id="MBN3284844.1"/>
    </source>
</evidence>
<feature type="compositionally biased region" description="Basic and acidic residues" evidence="9">
    <location>
        <begin position="649"/>
        <end position="658"/>
    </location>
</feature>
<keyword evidence="4" id="KW-0547">Nucleotide-binding</keyword>
<feature type="domain" description="Protein kinase" evidence="10">
    <location>
        <begin position="1"/>
        <end position="63"/>
    </location>
</feature>
<protein>
    <recommendedName>
        <fullName evidence="1">non-specific serine/threonine protein kinase</fullName>
        <ecNumber evidence="1">2.7.11.1</ecNumber>
    </recommendedName>
</protein>
<evidence type="ECO:0000256" key="3">
    <source>
        <dbReference type="ARBA" id="ARBA00022679"/>
    </source>
</evidence>
<sequence length="748" mass="83721">MLVCGQPPFQEANDSETLIMIMDCRYTVPARISPECKDLISRMLQRDPLKRASLEEIESHPWLSGVDPLPASRTTVPLTSYKSISEEEHEIIIQAMTCGHIADRDTIQEALEADRYNHITATYFLLAERILREKQDRPGQTPRAECNWAEPGQNRRPLSEPLDLGRPRELTGGVLVLSSPDIPHSAVGPYKDFTEQTETDSRKSLTIPINREEDNPLSGHGVGQQLFLRSSGSGELPSGRNICALQQICEEEEEEEEEEEATSIALPDLNCKARNQNLGCAAMNNQDQTEGAKHLVCGELRFCLHSKECHKNTRSVEGLGDIFEEQADMEGSQGLEGKGVLKGHKSLEELEQDRHLPDVESNKALRHHNILEGKESLEFQKLKGCTDLEVNGNLGSKPCLHDYTCLEGQTVIEGHKHVEDKSLEKQNVQEQHFPESPTELDDHESTGKQPEVKNGLESQIMSAERKKVLEDPIRQCKEVEKVQGLEEIRVQEEQNLERQDVLDNHKIPKGHYIVNEDEHLKYTTVQSRISQNPGNQNHPSTECNSLDKNSCSDSQTVIKVQNEKMLSNCIRSRTQCCQGKPKEASPDSGEEPMKEHNNNTPKVEQKTTAPSGSPKTFKNHCVDTGPAALELQISSLTKDNISIRPLDRERWGPQDREGGASSCFKSPRRVAGGKESTFSSQGGVCLATSYEMGPEPMIRIDPAKNKNVNLRDRLLQFPLCEKALSFKIKPSSKESLMPFGQFNCCHVL</sequence>
<accession>A0ABS2YDQ1</accession>
<keyword evidence="13" id="KW-1185">Reference proteome</keyword>
<dbReference type="InterPro" id="IPR000719">
    <property type="entry name" value="Prot_kinase_dom"/>
</dbReference>
<dbReference type="InterPro" id="IPR011009">
    <property type="entry name" value="Kinase-like_dom_sf"/>
</dbReference>
<evidence type="ECO:0000256" key="2">
    <source>
        <dbReference type="ARBA" id="ARBA00022527"/>
    </source>
</evidence>
<feature type="domain" description="UBA" evidence="11">
    <location>
        <begin position="85"/>
        <end position="128"/>
    </location>
</feature>
<keyword evidence="2" id="KW-0723">Serine/threonine-protein kinase</keyword>
<feature type="region of interest" description="Disordered" evidence="9">
    <location>
        <begin position="426"/>
        <end position="456"/>
    </location>
</feature>
<dbReference type="PROSITE" id="PS50030">
    <property type="entry name" value="UBA"/>
    <property type="match status" value="1"/>
</dbReference>
<dbReference type="CDD" id="cd14339">
    <property type="entry name" value="UBA_SNRK"/>
    <property type="match status" value="1"/>
</dbReference>
<dbReference type="Proteomes" id="UP001166093">
    <property type="component" value="Unassembled WGS sequence"/>
</dbReference>
<evidence type="ECO:0000259" key="11">
    <source>
        <dbReference type="PROSITE" id="PS50030"/>
    </source>
</evidence>
<evidence type="ECO:0000256" key="5">
    <source>
        <dbReference type="ARBA" id="ARBA00022777"/>
    </source>
</evidence>
<evidence type="ECO:0000256" key="6">
    <source>
        <dbReference type="ARBA" id="ARBA00022840"/>
    </source>
</evidence>
<feature type="region of interest" description="Disordered" evidence="9">
    <location>
        <begin position="649"/>
        <end position="676"/>
    </location>
</feature>
<dbReference type="InterPro" id="IPR015940">
    <property type="entry name" value="UBA"/>
</dbReference>